<dbReference type="InterPro" id="IPR051637">
    <property type="entry name" value="Ank_repeat_dom-contain_49"/>
</dbReference>
<feature type="compositionally biased region" description="Polar residues" evidence="6">
    <location>
        <begin position="565"/>
        <end position="574"/>
    </location>
</feature>
<dbReference type="PROSITE" id="PS50297">
    <property type="entry name" value="ANK_REP_REGION"/>
    <property type="match status" value="2"/>
</dbReference>
<evidence type="ECO:0000256" key="1">
    <source>
        <dbReference type="ARBA" id="ARBA00022737"/>
    </source>
</evidence>
<keyword evidence="5" id="KW-0175">Coiled coil</keyword>
<evidence type="ECO:0000256" key="6">
    <source>
        <dbReference type="SAM" id="MobiDB-lite"/>
    </source>
</evidence>
<feature type="coiled-coil region" evidence="5">
    <location>
        <begin position="527"/>
        <end position="554"/>
    </location>
</feature>
<dbReference type="OrthoDB" id="1711136at2759"/>
<dbReference type="Pfam" id="PF00023">
    <property type="entry name" value="Ank"/>
    <property type="match status" value="2"/>
</dbReference>
<dbReference type="InterPro" id="IPR036770">
    <property type="entry name" value="Ankyrin_rpt-contain_sf"/>
</dbReference>
<keyword evidence="9" id="KW-1185">Reference proteome</keyword>
<dbReference type="InterPro" id="IPR001841">
    <property type="entry name" value="Znf_RING"/>
</dbReference>
<reference evidence="9" key="1">
    <citation type="journal article" date="2023" name="Proc. Natl. Acad. Sci. U.S.A.">
        <title>Genomic and structural basis for evolution of tropane alkaloid biosynthesis.</title>
        <authorList>
            <person name="Wanga Y.-J."/>
            <person name="Taina T."/>
            <person name="Yua J.-Y."/>
            <person name="Lia J."/>
            <person name="Xua B."/>
            <person name="Chenc J."/>
            <person name="D'Auriad J.C."/>
            <person name="Huanga J.-P."/>
            <person name="Huanga S.-X."/>
        </authorList>
    </citation>
    <scope>NUCLEOTIDE SEQUENCE [LARGE SCALE GENOMIC DNA]</scope>
    <source>
        <strain evidence="9">cv. KIB-2019</strain>
    </source>
</reference>
<proteinExistence type="predicted"/>
<dbReference type="SMART" id="SM00248">
    <property type="entry name" value="ANK"/>
    <property type="match status" value="2"/>
</dbReference>
<evidence type="ECO:0000256" key="3">
    <source>
        <dbReference type="PROSITE-ProRule" id="PRU00023"/>
    </source>
</evidence>
<dbReference type="SUPFAM" id="SSF57850">
    <property type="entry name" value="RING/U-box"/>
    <property type="match status" value="1"/>
</dbReference>
<evidence type="ECO:0000256" key="2">
    <source>
        <dbReference type="ARBA" id="ARBA00023043"/>
    </source>
</evidence>
<keyword evidence="4" id="KW-0862">Zinc</keyword>
<evidence type="ECO:0000313" key="8">
    <source>
        <dbReference type="EMBL" id="KAJ8547227.1"/>
    </source>
</evidence>
<dbReference type="EMBL" id="JAJAGQ010000012">
    <property type="protein sequence ID" value="KAJ8547227.1"/>
    <property type="molecule type" value="Genomic_DNA"/>
</dbReference>
<dbReference type="Gene3D" id="1.25.40.20">
    <property type="entry name" value="Ankyrin repeat-containing domain"/>
    <property type="match status" value="1"/>
</dbReference>
<evidence type="ECO:0000259" key="7">
    <source>
        <dbReference type="PROSITE" id="PS50089"/>
    </source>
</evidence>
<accession>A0A9Q1LXL3</accession>
<keyword evidence="4" id="KW-0863">Zinc-finger</keyword>
<feature type="region of interest" description="Disordered" evidence="6">
    <location>
        <begin position="312"/>
        <end position="363"/>
    </location>
</feature>
<dbReference type="PROSITE" id="PS50330">
    <property type="entry name" value="UIM"/>
    <property type="match status" value="1"/>
</dbReference>
<evidence type="ECO:0000256" key="4">
    <source>
        <dbReference type="PROSITE-ProRule" id="PRU00175"/>
    </source>
</evidence>
<evidence type="ECO:0000313" key="9">
    <source>
        <dbReference type="Proteomes" id="UP001152561"/>
    </source>
</evidence>
<dbReference type="CDD" id="cd23129">
    <property type="entry name" value="RING-HC_XBAT35-like"/>
    <property type="match status" value="1"/>
</dbReference>
<protein>
    <recommendedName>
        <fullName evidence="7">RING-type domain-containing protein</fullName>
    </recommendedName>
</protein>
<dbReference type="InterPro" id="IPR003903">
    <property type="entry name" value="UIM_dom"/>
</dbReference>
<feature type="region of interest" description="Disordered" evidence="6">
    <location>
        <begin position="626"/>
        <end position="651"/>
    </location>
</feature>
<organism evidence="8 9">
    <name type="scientific">Anisodus acutangulus</name>
    <dbReference type="NCBI Taxonomy" id="402998"/>
    <lineage>
        <taxon>Eukaryota</taxon>
        <taxon>Viridiplantae</taxon>
        <taxon>Streptophyta</taxon>
        <taxon>Embryophyta</taxon>
        <taxon>Tracheophyta</taxon>
        <taxon>Spermatophyta</taxon>
        <taxon>Magnoliopsida</taxon>
        <taxon>eudicotyledons</taxon>
        <taxon>Gunneridae</taxon>
        <taxon>Pentapetalae</taxon>
        <taxon>asterids</taxon>
        <taxon>lamiids</taxon>
        <taxon>Solanales</taxon>
        <taxon>Solanaceae</taxon>
        <taxon>Solanoideae</taxon>
        <taxon>Hyoscyameae</taxon>
        <taxon>Anisodus</taxon>
    </lineage>
</organism>
<dbReference type="SUPFAM" id="SSF48403">
    <property type="entry name" value="Ankyrin repeat"/>
    <property type="match status" value="1"/>
</dbReference>
<dbReference type="PROSITE" id="PS50089">
    <property type="entry name" value="ZF_RING_2"/>
    <property type="match status" value="1"/>
</dbReference>
<feature type="domain" description="RING-type" evidence="7">
    <location>
        <begin position="658"/>
        <end position="697"/>
    </location>
</feature>
<sequence length="709" mass="78401">MGQQQSKDELLYQQVNYGNIEGIKSLQREGAGLEWLDKEGKTPLIVACMNPELYNVAKTLIELGANVNAYRPGRHAGTPIHHAAKRGLEQTVKLLLLHGANALIMNDDCQTPLDVARIKGFSNVVRAIESHICLFSGWLRELYGPGFLELLAPQLLSRKVWVVVLPCGSRNLRKPFKLELAIYSAVHDAQPRTIVALWKANMEEPNFSQPDSAVIISDISSIPRRWRRRRGIMPSQVIKSRLQGARQTRIKLTAVQESEKQQLQSFSNACKGIPQVMHPAFPFRSQAPVVPATAPSTTEDVELAMAISASLQSASQERPTFHENHPETPSHSDSSFTGASSQKASSSGCQVEEASSSGTQVEQVQVLSDMSTVVQAMPENPVTASVPTAPALTDDVTYNGPIHYPSIDSSPIDLTVQNSGAHESNNPDGASSSCIICLDAPLKQQMIEAVNAYTEVLHYWKLHRSSRIRVGHQHNFWRDMHAPLVLCKNSSAGEQYHRSLHSASQIRRSCIRNYTFPPRLQYYKSYKKKLLDVLRELECLRPEVEREINKANRVHALKEQIRLNAASSSRQTPRSRMASLWPDNKQTRHSRLTLNIPRPVTPEVVVPSAPPIENLVIDDDAPLHSGSAESSFVDSSSSTTENLSKRHDEGSSNAASSCIICYEAPIEGACVPCGHMAGCMSCLNEIKTKSWGCPVCRTKIELVLRLYAV</sequence>
<dbReference type="InterPro" id="IPR013083">
    <property type="entry name" value="Znf_RING/FYVE/PHD"/>
</dbReference>
<dbReference type="PROSITE" id="PS50088">
    <property type="entry name" value="ANK_REPEAT"/>
    <property type="match status" value="2"/>
</dbReference>
<dbReference type="InterPro" id="IPR002110">
    <property type="entry name" value="Ankyrin_rpt"/>
</dbReference>
<keyword evidence="1" id="KW-0677">Repeat</keyword>
<keyword evidence="2 3" id="KW-0040">ANK repeat</keyword>
<name>A0A9Q1LXL3_9SOLA</name>
<feature type="repeat" description="ANK" evidence="3">
    <location>
        <begin position="75"/>
        <end position="107"/>
    </location>
</feature>
<gene>
    <name evidence="8" type="ORF">K7X08_010813</name>
</gene>
<dbReference type="Proteomes" id="UP001152561">
    <property type="component" value="Unassembled WGS sequence"/>
</dbReference>
<dbReference type="AlphaFoldDB" id="A0A9Q1LXL3"/>
<dbReference type="PANTHER" id="PTHR24180">
    <property type="entry name" value="CYCLIN-DEPENDENT KINASE INHIBITOR 2C-RELATED"/>
    <property type="match status" value="1"/>
</dbReference>
<feature type="repeat" description="ANK" evidence="3">
    <location>
        <begin position="39"/>
        <end position="72"/>
    </location>
</feature>
<dbReference type="PANTHER" id="PTHR24180:SF29">
    <property type="entry name" value="E3 UBIQUITIN-PROTEIN LIGASE XBAT35-RELATED"/>
    <property type="match status" value="1"/>
</dbReference>
<dbReference type="Gene3D" id="3.30.40.10">
    <property type="entry name" value="Zinc/RING finger domain, C3HC4 (zinc finger)"/>
    <property type="match status" value="1"/>
</dbReference>
<feature type="compositionally biased region" description="Polar residues" evidence="6">
    <location>
        <begin position="331"/>
        <end position="363"/>
    </location>
</feature>
<comment type="caution">
    <text evidence="8">The sequence shown here is derived from an EMBL/GenBank/DDBJ whole genome shotgun (WGS) entry which is preliminary data.</text>
</comment>
<keyword evidence="4" id="KW-0479">Metal-binding</keyword>
<evidence type="ECO:0000256" key="5">
    <source>
        <dbReference type="SAM" id="Coils"/>
    </source>
</evidence>
<dbReference type="Pfam" id="PF13920">
    <property type="entry name" value="zf-C3HC4_3"/>
    <property type="match status" value="1"/>
</dbReference>
<dbReference type="GO" id="GO:0008270">
    <property type="term" value="F:zinc ion binding"/>
    <property type="evidence" value="ECO:0007669"/>
    <property type="project" value="UniProtKB-KW"/>
</dbReference>
<feature type="compositionally biased region" description="Low complexity" evidence="6">
    <location>
        <begin position="626"/>
        <end position="638"/>
    </location>
</feature>
<feature type="compositionally biased region" description="Basic and acidic residues" evidence="6">
    <location>
        <begin position="319"/>
        <end position="330"/>
    </location>
</feature>
<feature type="region of interest" description="Disordered" evidence="6">
    <location>
        <begin position="564"/>
        <end position="588"/>
    </location>
</feature>